<dbReference type="Proteomes" id="UP001371224">
    <property type="component" value="Unassembled WGS sequence"/>
</dbReference>
<comment type="subcellular location">
    <subcellularLocation>
        <location evidence="1 5">Cytoplasm</location>
    </subcellularLocation>
</comment>
<protein>
    <recommendedName>
        <fullName evidence="3 5">Regulatory protein RecX</fullName>
    </recommendedName>
</protein>
<proteinExistence type="inferred from homology"/>
<dbReference type="RefSeq" id="WP_337333559.1">
    <property type="nucleotide sequence ID" value="NZ_JBBDGM010000020.1"/>
</dbReference>
<comment type="caution">
    <text evidence="8">The sequence shown here is derived from an EMBL/GenBank/DDBJ whole genome shotgun (WGS) entry which is preliminary data.</text>
</comment>
<dbReference type="Gene3D" id="1.10.10.10">
    <property type="entry name" value="Winged helix-like DNA-binding domain superfamily/Winged helix DNA-binding domain"/>
    <property type="match status" value="1"/>
</dbReference>
<dbReference type="HAMAP" id="MF_01114">
    <property type="entry name" value="RecX"/>
    <property type="match status" value="1"/>
</dbReference>
<comment type="function">
    <text evidence="5">Modulates RecA activity.</text>
</comment>
<dbReference type="PANTHER" id="PTHR33602">
    <property type="entry name" value="REGULATORY PROTEIN RECX FAMILY PROTEIN"/>
    <property type="match status" value="1"/>
</dbReference>
<keyword evidence="9" id="KW-1185">Reference proteome</keyword>
<evidence type="ECO:0000256" key="3">
    <source>
        <dbReference type="ARBA" id="ARBA00018111"/>
    </source>
</evidence>
<feature type="region of interest" description="Disordered" evidence="6">
    <location>
        <begin position="1"/>
        <end position="32"/>
    </location>
</feature>
<dbReference type="Pfam" id="PF02631">
    <property type="entry name" value="RecX_HTH2"/>
    <property type="match status" value="1"/>
</dbReference>
<dbReference type="EMBL" id="JBBDGM010000020">
    <property type="protein sequence ID" value="MEJ1089916.1"/>
    <property type="molecule type" value="Genomic_DNA"/>
</dbReference>
<feature type="domain" description="RecX second three-helical" evidence="7">
    <location>
        <begin position="124"/>
        <end position="165"/>
    </location>
</feature>
<sequence>MHRDDDGGEHLAPVIPLFGSSSEREPSATHPAARAAAALAHAEQAVALRAHAQRAGDEGEARGDEGMSPDLEQVRERAEQALVRKLRAKALSVAEARSVLRENDLDRDGIEDVIDDFLARGYIDDRTLATLLVTSGVERKGQGRVAIARSLSQRGIPREIIDDVLSELPDDDAERALEFARSKARGMTGLEPDTALRRLLGQLARRGYGGGVAMNAARTALREAGGGSAGRSGVRFVDSD</sequence>
<dbReference type="InterPro" id="IPR053924">
    <property type="entry name" value="RecX_HTH_2nd"/>
</dbReference>
<organism evidence="8 9">
    <name type="scientific">Microbacterium bandirmense</name>
    <dbReference type="NCBI Taxonomy" id="3122050"/>
    <lineage>
        <taxon>Bacteria</taxon>
        <taxon>Bacillati</taxon>
        <taxon>Actinomycetota</taxon>
        <taxon>Actinomycetes</taxon>
        <taxon>Micrococcales</taxon>
        <taxon>Microbacteriaceae</taxon>
        <taxon>Microbacterium</taxon>
    </lineage>
</organism>
<gene>
    <name evidence="5" type="primary">recX</name>
    <name evidence="8" type="ORF">WDU99_16485</name>
</gene>
<evidence type="ECO:0000256" key="5">
    <source>
        <dbReference type="HAMAP-Rule" id="MF_01114"/>
    </source>
</evidence>
<reference evidence="8 9" key="1">
    <citation type="submission" date="2024-02" db="EMBL/GenBank/DDBJ databases">
        <authorList>
            <person name="Saticioglu I.B."/>
        </authorList>
    </citation>
    <scope>NUCLEOTIDE SEQUENCE [LARGE SCALE GENOMIC DNA]</scope>
    <source>
        <strain evidence="8 9">Mu-80</strain>
    </source>
</reference>
<accession>A0ABU8LEZ3</accession>
<evidence type="ECO:0000256" key="2">
    <source>
        <dbReference type="ARBA" id="ARBA00009695"/>
    </source>
</evidence>
<dbReference type="InterPro" id="IPR036388">
    <property type="entry name" value="WH-like_DNA-bd_sf"/>
</dbReference>
<evidence type="ECO:0000256" key="4">
    <source>
        <dbReference type="ARBA" id="ARBA00022490"/>
    </source>
</evidence>
<evidence type="ECO:0000259" key="7">
    <source>
        <dbReference type="Pfam" id="PF02631"/>
    </source>
</evidence>
<feature type="region of interest" description="Disordered" evidence="6">
    <location>
        <begin position="48"/>
        <end position="71"/>
    </location>
</feature>
<keyword evidence="4 5" id="KW-0963">Cytoplasm</keyword>
<comment type="similarity">
    <text evidence="2 5">Belongs to the RecX family.</text>
</comment>
<dbReference type="PANTHER" id="PTHR33602:SF1">
    <property type="entry name" value="REGULATORY PROTEIN RECX FAMILY PROTEIN"/>
    <property type="match status" value="1"/>
</dbReference>
<evidence type="ECO:0000256" key="6">
    <source>
        <dbReference type="SAM" id="MobiDB-lite"/>
    </source>
</evidence>
<name>A0ABU8LEZ3_9MICO</name>
<evidence type="ECO:0000313" key="9">
    <source>
        <dbReference type="Proteomes" id="UP001371224"/>
    </source>
</evidence>
<evidence type="ECO:0000256" key="1">
    <source>
        <dbReference type="ARBA" id="ARBA00004496"/>
    </source>
</evidence>
<evidence type="ECO:0000313" key="8">
    <source>
        <dbReference type="EMBL" id="MEJ1089916.1"/>
    </source>
</evidence>
<feature type="compositionally biased region" description="Basic and acidic residues" evidence="6">
    <location>
        <begin position="54"/>
        <end position="65"/>
    </location>
</feature>
<dbReference type="InterPro" id="IPR003783">
    <property type="entry name" value="Regulatory_RecX"/>
</dbReference>